<accession>A0A7K3WHH2</accession>
<gene>
    <name evidence="6" type="ORF">G1H19_18155</name>
</gene>
<keyword evidence="1" id="KW-0805">Transcription regulation</keyword>
<dbReference type="Pfam" id="PF12833">
    <property type="entry name" value="HTH_18"/>
    <property type="match status" value="1"/>
</dbReference>
<comment type="caution">
    <text evidence="6">The sequence shown here is derived from an EMBL/GenBank/DDBJ whole genome shotgun (WGS) entry which is preliminary data.</text>
</comment>
<dbReference type="PROSITE" id="PS00041">
    <property type="entry name" value="HTH_ARAC_FAMILY_1"/>
    <property type="match status" value="1"/>
</dbReference>
<name>A0A7K3WHH2_9ACTN</name>
<organism evidence="6 7">
    <name type="scientific">Goekera deserti</name>
    <dbReference type="NCBI Taxonomy" id="2497753"/>
    <lineage>
        <taxon>Bacteria</taxon>
        <taxon>Bacillati</taxon>
        <taxon>Actinomycetota</taxon>
        <taxon>Actinomycetes</taxon>
        <taxon>Geodermatophilales</taxon>
        <taxon>Geodermatophilaceae</taxon>
        <taxon>Goekera</taxon>
    </lineage>
</organism>
<dbReference type="AlphaFoldDB" id="A0A7K3WHH2"/>
<sequence>MLLTGGGVVVHGQETPAETTLHSQPVWKLVVALDGDLVLGQPGSPGTRSSAVLVPPDVQHTLTASGAFRCLLAEPWVAGVPSPSSEIRHLDGKTAQRLAEEATSAGTSSSGSELRGLAAAFLGTARLYRDDWQPARVGARVREAAVRSLEVETLRELASHLGLSPVRLREVVRAELGVPLVRLRLWQRLVRTAGAEGTGLAERAAAAGFSDQAHLSRTSRRMVGRSPADLLAHRAAPQA</sequence>
<dbReference type="PANTHER" id="PTHR46796">
    <property type="entry name" value="HTH-TYPE TRANSCRIPTIONAL ACTIVATOR RHAS-RELATED"/>
    <property type="match status" value="1"/>
</dbReference>
<dbReference type="GO" id="GO:0003700">
    <property type="term" value="F:DNA-binding transcription factor activity"/>
    <property type="evidence" value="ECO:0007669"/>
    <property type="project" value="InterPro"/>
</dbReference>
<evidence type="ECO:0000313" key="6">
    <source>
        <dbReference type="EMBL" id="NEL55904.1"/>
    </source>
</evidence>
<dbReference type="InterPro" id="IPR018060">
    <property type="entry name" value="HTH_AraC"/>
</dbReference>
<dbReference type="EMBL" id="JAAGWK010000026">
    <property type="protein sequence ID" value="NEL55904.1"/>
    <property type="molecule type" value="Genomic_DNA"/>
</dbReference>
<evidence type="ECO:0000313" key="7">
    <source>
        <dbReference type="Proteomes" id="UP000470470"/>
    </source>
</evidence>
<feature type="compositionally biased region" description="Low complexity" evidence="4">
    <location>
        <begin position="101"/>
        <end position="111"/>
    </location>
</feature>
<dbReference type="RefSeq" id="WP_162392474.1">
    <property type="nucleotide sequence ID" value="NZ_JAABOZ010000002.1"/>
</dbReference>
<evidence type="ECO:0000256" key="4">
    <source>
        <dbReference type="SAM" id="MobiDB-lite"/>
    </source>
</evidence>
<keyword evidence="2" id="KW-0238">DNA-binding</keyword>
<dbReference type="Gene3D" id="1.10.10.60">
    <property type="entry name" value="Homeodomain-like"/>
    <property type="match status" value="1"/>
</dbReference>
<feature type="region of interest" description="Disordered" evidence="4">
    <location>
        <begin position="83"/>
        <end position="111"/>
    </location>
</feature>
<feature type="compositionally biased region" description="Basic and acidic residues" evidence="4">
    <location>
        <begin position="86"/>
        <end position="100"/>
    </location>
</feature>
<evidence type="ECO:0000256" key="3">
    <source>
        <dbReference type="ARBA" id="ARBA00023163"/>
    </source>
</evidence>
<evidence type="ECO:0000256" key="2">
    <source>
        <dbReference type="ARBA" id="ARBA00023125"/>
    </source>
</evidence>
<keyword evidence="7" id="KW-1185">Reference proteome</keyword>
<feature type="domain" description="HTH araC/xylS-type" evidence="5">
    <location>
        <begin position="135"/>
        <end position="233"/>
    </location>
</feature>
<dbReference type="PROSITE" id="PS01124">
    <property type="entry name" value="HTH_ARAC_FAMILY_2"/>
    <property type="match status" value="1"/>
</dbReference>
<dbReference type="SMART" id="SM00342">
    <property type="entry name" value="HTH_ARAC"/>
    <property type="match status" value="1"/>
</dbReference>
<keyword evidence="3" id="KW-0804">Transcription</keyword>
<reference evidence="6 7" key="1">
    <citation type="submission" date="2020-02" db="EMBL/GenBank/DDBJ databases">
        <title>The whole genome sequence of CPCC 205119.</title>
        <authorList>
            <person name="Jiang Z."/>
        </authorList>
    </citation>
    <scope>NUCLEOTIDE SEQUENCE [LARGE SCALE GENOMIC DNA]</scope>
    <source>
        <strain evidence="6 7">CPCC 205119</strain>
    </source>
</reference>
<dbReference type="InterPro" id="IPR018062">
    <property type="entry name" value="HTH_AraC-typ_CS"/>
</dbReference>
<dbReference type="InterPro" id="IPR050204">
    <property type="entry name" value="AraC_XylS_family_regulators"/>
</dbReference>
<evidence type="ECO:0000256" key="1">
    <source>
        <dbReference type="ARBA" id="ARBA00023015"/>
    </source>
</evidence>
<dbReference type="GO" id="GO:0043565">
    <property type="term" value="F:sequence-specific DNA binding"/>
    <property type="evidence" value="ECO:0007669"/>
    <property type="project" value="InterPro"/>
</dbReference>
<dbReference type="Proteomes" id="UP000470470">
    <property type="component" value="Unassembled WGS sequence"/>
</dbReference>
<evidence type="ECO:0000259" key="5">
    <source>
        <dbReference type="PROSITE" id="PS01124"/>
    </source>
</evidence>
<proteinExistence type="predicted"/>
<protein>
    <submittedName>
        <fullName evidence="6">AraC family transcriptional regulator</fullName>
    </submittedName>
</protein>